<feature type="non-terminal residue" evidence="2">
    <location>
        <position position="135"/>
    </location>
</feature>
<evidence type="ECO:0000313" key="2">
    <source>
        <dbReference type="EMBL" id="KAK7074048.1"/>
    </source>
</evidence>
<keyword evidence="1" id="KW-0732">Signal</keyword>
<gene>
    <name evidence="2" type="ORF">SK128_004527</name>
</gene>
<reference evidence="2 3" key="1">
    <citation type="submission" date="2023-11" db="EMBL/GenBank/DDBJ databases">
        <title>Halocaridina rubra genome assembly.</title>
        <authorList>
            <person name="Smith C."/>
        </authorList>
    </citation>
    <scope>NUCLEOTIDE SEQUENCE [LARGE SCALE GENOMIC DNA]</scope>
    <source>
        <strain evidence="2">EP-1</strain>
        <tissue evidence="2">Whole</tissue>
    </source>
</reference>
<keyword evidence="3" id="KW-1185">Reference proteome</keyword>
<dbReference type="AlphaFoldDB" id="A0AAN9A3V0"/>
<feature type="chain" id="PRO_5043037467" evidence="1">
    <location>
        <begin position="20"/>
        <end position="135"/>
    </location>
</feature>
<name>A0AAN9A3V0_HALRR</name>
<proteinExistence type="predicted"/>
<organism evidence="2 3">
    <name type="scientific">Halocaridina rubra</name>
    <name type="common">Hawaiian red shrimp</name>
    <dbReference type="NCBI Taxonomy" id="373956"/>
    <lineage>
        <taxon>Eukaryota</taxon>
        <taxon>Metazoa</taxon>
        <taxon>Ecdysozoa</taxon>
        <taxon>Arthropoda</taxon>
        <taxon>Crustacea</taxon>
        <taxon>Multicrustacea</taxon>
        <taxon>Malacostraca</taxon>
        <taxon>Eumalacostraca</taxon>
        <taxon>Eucarida</taxon>
        <taxon>Decapoda</taxon>
        <taxon>Pleocyemata</taxon>
        <taxon>Caridea</taxon>
        <taxon>Atyoidea</taxon>
        <taxon>Atyidae</taxon>
        <taxon>Halocaridina</taxon>
    </lineage>
</organism>
<accession>A0AAN9A3V0</accession>
<evidence type="ECO:0000313" key="3">
    <source>
        <dbReference type="Proteomes" id="UP001381693"/>
    </source>
</evidence>
<comment type="caution">
    <text evidence="2">The sequence shown here is derived from an EMBL/GenBank/DDBJ whole genome shotgun (WGS) entry which is preliminary data.</text>
</comment>
<sequence>MICAIIWTTVIILAKGGNPEDLQTLKAQLVTDFVHYHKLRHVHLINTDFERSRGWTRRALAYFSMDINCYTAVLTLTVPNAPISSTQLQTNVSNEDTIILNNPRFLTSQQYLETSTRSLVVLQLYTTADILVFQE</sequence>
<dbReference type="Proteomes" id="UP001381693">
    <property type="component" value="Unassembled WGS sequence"/>
</dbReference>
<feature type="signal peptide" evidence="1">
    <location>
        <begin position="1"/>
        <end position="19"/>
    </location>
</feature>
<protein>
    <submittedName>
        <fullName evidence="2">Uncharacterized protein</fullName>
    </submittedName>
</protein>
<dbReference type="EMBL" id="JAXCGZ010011846">
    <property type="protein sequence ID" value="KAK7074048.1"/>
    <property type="molecule type" value="Genomic_DNA"/>
</dbReference>
<evidence type="ECO:0000256" key="1">
    <source>
        <dbReference type="SAM" id="SignalP"/>
    </source>
</evidence>